<feature type="region of interest" description="Disordered" evidence="3">
    <location>
        <begin position="434"/>
        <end position="456"/>
    </location>
</feature>
<dbReference type="Pfam" id="PF00790">
    <property type="entry name" value="VHS"/>
    <property type="match status" value="1"/>
</dbReference>
<evidence type="ECO:0000256" key="2">
    <source>
        <dbReference type="ARBA" id="ARBA00022927"/>
    </source>
</evidence>
<accession>A0A2P6NFL3</accession>
<dbReference type="GO" id="GO:0043130">
    <property type="term" value="F:ubiquitin binding"/>
    <property type="evidence" value="ECO:0007669"/>
    <property type="project" value="InterPro"/>
</dbReference>
<dbReference type="GO" id="GO:0043328">
    <property type="term" value="P:protein transport to vacuole involved in ubiquitin-dependent protein catabolic process via the multivesicular body sorting pathway"/>
    <property type="evidence" value="ECO:0007669"/>
    <property type="project" value="InterPro"/>
</dbReference>
<evidence type="ECO:0000259" key="5">
    <source>
        <dbReference type="PROSITE" id="PS50909"/>
    </source>
</evidence>
<dbReference type="PANTHER" id="PTHR45898">
    <property type="entry name" value="TOM1-LIKE PROTEIN"/>
    <property type="match status" value="1"/>
</dbReference>
<dbReference type="SUPFAM" id="SSF89009">
    <property type="entry name" value="GAT-like domain"/>
    <property type="match status" value="1"/>
</dbReference>
<keyword evidence="1" id="KW-0813">Transport</keyword>
<dbReference type="InterPro" id="IPR008942">
    <property type="entry name" value="ENTH_VHS"/>
</dbReference>
<organism evidence="6 7">
    <name type="scientific">Planoprotostelium fungivorum</name>
    <dbReference type="NCBI Taxonomy" id="1890364"/>
    <lineage>
        <taxon>Eukaryota</taxon>
        <taxon>Amoebozoa</taxon>
        <taxon>Evosea</taxon>
        <taxon>Variosea</taxon>
        <taxon>Cavosteliida</taxon>
        <taxon>Cavosteliaceae</taxon>
        <taxon>Planoprotostelium</taxon>
    </lineage>
</organism>
<evidence type="ECO:0000313" key="7">
    <source>
        <dbReference type="Proteomes" id="UP000241769"/>
    </source>
</evidence>
<sequence>MASTPVNTVLRSTDTSYLDSEAFSCLDACPNFRSHRPFHPSPRPKQLKSNSEHIGASPWLTGLLPLVVPLSHWRVTLEARWTFTFPPAAFVTVQRHETAVEMVDDMDAGIIFEMNTLNYKDDLGLKEPHMSSLVTKATLRDAHRFNDPEPEATTELMTIVQVNPNLSDTAVKLIGQHLKAHKKDVSILWTIVTLVDMMVKSCGTAFHQAVSHKDFVERMKKTGGLRIKTTPKKYEKIARKRSNSSLGYVKCRVQEKVLACIQCWGFCHADELPRYSVLYHHLKKKGVRFPRIIEEDEEPFTYIENSDYARKPSTPKAVSRTPSIIPEEMMAEMEEMRSTVTVLESLLEATIDSEELTDNEVARDLQIAARKQKERLHGLIERFVEKSPSEKLLNLFFILYERMEKAIADYEQLLTGEKVNEFVPFQPRGELVQETVSAPPSAPPQEHHEETNPFRAPASQRTAWELGMELLENVSGQNADVNDPFLEWLLHGKQVSANVNVAGNPFLSASGRMASV</sequence>
<protein>
    <submittedName>
        <fullName evidence="6">TOM1-like protein 2-like isoform 2</fullName>
    </submittedName>
</protein>
<dbReference type="InParanoid" id="A0A2P6NFL3"/>
<dbReference type="AlphaFoldDB" id="A0A2P6NFL3"/>
<evidence type="ECO:0000256" key="3">
    <source>
        <dbReference type="SAM" id="MobiDB-lite"/>
    </source>
</evidence>
<dbReference type="InterPro" id="IPR044836">
    <property type="entry name" value="TOL_plant"/>
</dbReference>
<keyword evidence="2" id="KW-0653">Protein transport</keyword>
<dbReference type="Gene3D" id="1.25.40.90">
    <property type="match status" value="1"/>
</dbReference>
<gene>
    <name evidence="6" type="ORF">PROFUN_09832</name>
</gene>
<name>A0A2P6NFL3_9EUKA</name>
<dbReference type="OrthoDB" id="2018246at2759"/>
<keyword evidence="7" id="KW-1185">Reference proteome</keyword>
<dbReference type="PROSITE" id="PS50909">
    <property type="entry name" value="GAT"/>
    <property type="match status" value="1"/>
</dbReference>
<dbReference type="GO" id="GO:0035091">
    <property type="term" value="F:phosphatidylinositol binding"/>
    <property type="evidence" value="ECO:0007669"/>
    <property type="project" value="InterPro"/>
</dbReference>
<dbReference type="InterPro" id="IPR004152">
    <property type="entry name" value="GAT_dom"/>
</dbReference>
<evidence type="ECO:0000313" key="6">
    <source>
        <dbReference type="EMBL" id="PRP82747.1"/>
    </source>
</evidence>
<evidence type="ECO:0000259" key="4">
    <source>
        <dbReference type="PROSITE" id="PS50179"/>
    </source>
</evidence>
<comment type="caution">
    <text evidence="6">The sequence shown here is derived from an EMBL/GenBank/DDBJ whole genome shotgun (WGS) entry which is preliminary data.</text>
</comment>
<feature type="domain" description="GAT" evidence="5">
    <location>
        <begin position="324"/>
        <end position="415"/>
    </location>
</feature>
<proteinExistence type="predicted"/>
<reference evidence="6 7" key="1">
    <citation type="journal article" date="2018" name="Genome Biol. Evol.">
        <title>Multiple Roots of Fruiting Body Formation in Amoebozoa.</title>
        <authorList>
            <person name="Hillmann F."/>
            <person name="Forbes G."/>
            <person name="Novohradska S."/>
            <person name="Ferling I."/>
            <person name="Riege K."/>
            <person name="Groth M."/>
            <person name="Westermann M."/>
            <person name="Marz M."/>
            <person name="Spaller T."/>
            <person name="Winckler T."/>
            <person name="Schaap P."/>
            <person name="Glockner G."/>
        </authorList>
    </citation>
    <scope>NUCLEOTIDE SEQUENCE [LARGE SCALE GENOMIC DNA]</scope>
    <source>
        <strain evidence="6 7">Jena</strain>
    </source>
</reference>
<dbReference type="PANTHER" id="PTHR45898:SF4">
    <property type="entry name" value="TARGET OF MYB PROTEIN 1"/>
    <property type="match status" value="1"/>
</dbReference>
<feature type="domain" description="VHS" evidence="4">
    <location>
        <begin position="140"/>
        <end position="290"/>
    </location>
</feature>
<dbReference type="SUPFAM" id="SSF48464">
    <property type="entry name" value="ENTH/VHS domain"/>
    <property type="match status" value="1"/>
</dbReference>
<dbReference type="PROSITE" id="PS50179">
    <property type="entry name" value="VHS"/>
    <property type="match status" value="1"/>
</dbReference>
<dbReference type="Proteomes" id="UP000241769">
    <property type="component" value="Unassembled WGS sequence"/>
</dbReference>
<dbReference type="STRING" id="1890364.A0A2P6NFL3"/>
<evidence type="ECO:0000256" key="1">
    <source>
        <dbReference type="ARBA" id="ARBA00022448"/>
    </source>
</evidence>
<dbReference type="EMBL" id="MDYQ01000096">
    <property type="protein sequence ID" value="PRP82747.1"/>
    <property type="molecule type" value="Genomic_DNA"/>
</dbReference>
<dbReference type="InterPro" id="IPR002014">
    <property type="entry name" value="VHS_dom"/>
</dbReference>